<organism evidence="1 2">
    <name type="scientific">Desulfotignum phosphitoxidans DSM 13687</name>
    <dbReference type="NCBI Taxonomy" id="1286635"/>
    <lineage>
        <taxon>Bacteria</taxon>
        <taxon>Pseudomonadati</taxon>
        <taxon>Thermodesulfobacteriota</taxon>
        <taxon>Desulfobacteria</taxon>
        <taxon>Desulfobacterales</taxon>
        <taxon>Desulfobacteraceae</taxon>
        <taxon>Desulfotignum</taxon>
    </lineage>
</organism>
<dbReference type="PROSITE" id="PS51257">
    <property type="entry name" value="PROKAR_LIPOPROTEIN"/>
    <property type="match status" value="1"/>
</dbReference>
<dbReference type="SUPFAM" id="SSF49464">
    <property type="entry name" value="Carboxypeptidase regulatory domain-like"/>
    <property type="match status" value="2"/>
</dbReference>
<evidence type="ECO:0000313" key="1">
    <source>
        <dbReference type="EMBL" id="EMS78406.1"/>
    </source>
</evidence>
<protein>
    <recommendedName>
        <fullName evidence="3">Lipoprotein</fullName>
    </recommendedName>
</protein>
<proteinExistence type="predicted"/>
<evidence type="ECO:0000313" key="2">
    <source>
        <dbReference type="Proteomes" id="UP000014216"/>
    </source>
</evidence>
<evidence type="ECO:0008006" key="3">
    <source>
        <dbReference type="Google" id="ProtNLM"/>
    </source>
</evidence>
<dbReference type="InterPro" id="IPR008969">
    <property type="entry name" value="CarboxyPept-like_regulatory"/>
</dbReference>
<keyword evidence="2" id="KW-1185">Reference proteome</keyword>
<accession>S0G3L6</accession>
<comment type="caution">
    <text evidence="1">The sequence shown here is derived from an EMBL/GenBank/DDBJ whole genome shotgun (WGS) entry which is preliminary data.</text>
</comment>
<sequence>MKKNYLATLSIFILLALIAGCGKNSGLEGKIVDNKGNPMANVKILAKQTLPVKGYEKFEVVTDSDGVFKLEKLFPTSEYVLLPLFDDWSFSPQRILKYIPNKLTAHFSQDGWATEDKLKIMSGPVRENIVLQSPIIILPAIAKLEGKIVDNKGNPMANVKILAKQTLPVKGYEKFEVVTDSDGVFKLEKLFPTSEYVLLPLFDDWSSEPQRVLKYEPTNLTTHFNKDGWTTEDKLRISTGTEQQKILLGSPITILPVTPIPEFHGIYALDNGNLTELGEKIPEKDRRNFNEDLSIIISNNIIDKTQKNLEEIISINERSYIRCEVEQVYNRKGGERIQLNIHQLGKYKLNNSVEFRIKPVKNNPEMIIIVPKIPFEPGLYSLTFNEDSYFFGIRIGDVLESDTPLNNCVDLFYSSIDKDTLKKSFDWGTFASQTFDSKGRTTSGNLIVESSYKPCNILNKNVAFWKSESSKLIEDNQWVTAIKFLQYALAATPNDEKIINLLNESQKFYAEKLRIEEKQRQDEMKAKITKDRPIIISILSNGKSYFGKEITENSKIYPFRIHFTSYNSGHFEGEMDYYAKSDRAILKFEGQLIDNKITIKHTGTIRKGKSAPLFIYKLNLNNNQISGYYHKIGRSVKNNSKVVIDISEEGRIEQEKRYTLLENSITPSKTILIEEYYYQPFKGTVTLTDVNYKINYKLWGSIKEEEIFFYKINLIEKSKHLYGPSIEVTDKNNRKHEIKFRRENESGRDTFYDKLMDSFKVWKKEYSDIIDKL</sequence>
<dbReference type="Proteomes" id="UP000014216">
    <property type="component" value="Unassembled WGS sequence"/>
</dbReference>
<gene>
    <name evidence="1" type="ORF">Dpo_8c00730</name>
</gene>
<name>S0G3L6_9BACT</name>
<dbReference type="RefSeq" id="WP_006967450.1">
    <property type="nucleotide sequence ID" value="NZ_APJX01000008.1"/>
</dbReference>
<dbReference type="AlphaFoldDB" id="S0G3L6"/>
<reference evidence="1 2" key="1">
    <citation type="journal article" date="2013" name="Genome Announc.">
        <title>Draft Genome Sequence of Desulfotignum phosphitoxidans DSM 13687 Strain FiPS-3.</title>
        <authorList>
            <person name="Poehlein A."/>
            <person name="Daniel R."/>
            <person name="Simeonova D.D."/>
        </authorList>
    </citation>
    <scope>NUCLEOTIDE SEQUENCE [LARGE SCALE GENOMIC DNA]</scope>
    <source>
        <strain evidence="1 2">DSM 13687</strain>
    </source>
</reference>
<dbReference type="EMBL" id="APJX01000008">
    <property type="protein sequence ID" value="EMS78406.1"/>
    <property type="molecule type" value="Genomic_DNA"/>
</dbReference>